<dbReference type="STRING" id="6832.A0A553N9B7"/>
<comment type="subcellular location">
    <subcellularLocation>
        <location evidence="1">Membrane</location>
        <topology evidence="1">Single-pass type II membrane protein</topology>
    </subcellularLocation>
</comment>
<dbReference type="OMA" id="CATINCH"/>
<evidence type="ECO:0000256" key="5">
    <source>
        <dbReference type="ARBA" id="ARBA00022692"/>
    </source>
</evidence>
<keyword evidence="3" id="KW-0328">Glycosyltransferase</keyword>
<evidence type="ECO:0000256" key="4">
    <source>
        <dbReference type="ARBA" id="ARBA00022679"/>
    </source>
</evidence>
<keyword evidence="8" id="KW-0472">Membrane</keyword>
<organism evidence="12 13">
    <name type="scientific">Tigriopus californicus</name>
    <name type="common">Marine copepod</name>
    <dbReference type="NCBI Taxonomy" id="6832"/>
    <lineage>
        <taxon>Eukaryota</taxon>
        <taxon>Metazoa</taxon>
        <taxon>Ecdysozoa</taxon>
        <taxon>Arthropoda</taxon>
        <taxon>Crustacea</taxon>
        <taxon>Multicrustacea</taxon>
        <taxon>Hexanauplia</taxon>
        <taxon>Copepoda</taxon>
        <taxon>Harpacticoida</taxon>
        <taxon>Harpacticidae</taxon>
        <taxon>Tigriopus</taxon>
    </lineage>
</organism>
<keyword evidence="9" id="KW-0325">Glycoprotein</keyword>
<evidence type="ECO:0000313" key="12">
    <source>
        <dbReference type="EMBL" id="TRY62038.1"/>
    </source>
</evidence>
<keyword evidence="5" id="KW-0812">Transmembrane</keyword>
<feature type="signal peptide" evidence="11">
    <location>
        <begin position="1"/>
        <end position="16"/>
    </location>
</feature>
<dbReference type="InterPro" id="IPR003406">
    <property type="entry name" value="Glyco_trans_14"/>
</dbReference>
<protein>
    <submittedName>
        <fullName evidence="12">Uncharacterized protein</fullName>
    </submittedName>
</protein>
<dbReference type="Pfam" id="PF02485">
    <property type="entry name" value="Branch"/>
    <property type="match status" value="1"/>
</dbReference>
<dbReference type="GO" id="GO:0016020">
    <property type="term" value="C:membrane"/>
    <property type="evidence" value="ECO:0007669"/>
    <property type="project" value="UniProtKB-SubCell"/>
</dbReference>
<evidence type="ECO:0000256" key="11">
    <source>
        <dbReference type="SAM" id="SignalP"/>
    </source>
</evidence>
<reference evidence="12 13" key="1">
    <citation type="journal article" date="2018" name="Nat. Ecol. Evol.">
        <title>Genomic signatures of mitonuclear coevolution across populations of Tigriopus californicus.</title>
        <authorList>
            <person name="Barreto F.S."/>
            <person name="Watson E.T."/>
            <person name="Lima T.G."/>
            <person name="Willett C.S."/>
            <person name="Edmands S."/>
            <person name="Li W."/>
            <person name="Burton R.S."/>
        </authorList>
    </citation>
    <scope>NUCLEOTIDE SEQUENCE [LARGE SCALE GENOMIC DNA]</scope>
    <source>
        <strain evidence="12 13">San Diego</strain>
    </source>
</reference>
<sequence length="257" mass="29340">VWFCWRFLCQVHSAVAHLVKCYQWKYSGATIFTVKNPLAVYWGHYSVLQADLKCMQLLRSKNVQWRILVNPAATELPLKPISNIRKYLKTFPNGIIDSFSVPKGNKYRFNLSVELQQAGSSFFDRRITVTDKVKNLPPANITIRKGSKNVALPRELVDFILDSQFSHGLLKWLEDSLVPDEHFYSTIMTILKNGTQDLNTDFTHGGCVRLSWWGRGNCSGKNIRGVCNFGLGDLSELHKNRNCLFANKFNLQVDPLA</sequence>
<dbReference type="AlphaFoldDB" id="A0A553N9B7"/>
<dbReference type="PANTHER" id="PTHR19297:SF191">
    <property type="entry name" value="PROTEIN XYLOSYLTRANSFERASE"/>
    <property type="match status" value="1"/>
</dbReference>
<keyword evidence="13" id="KW-1185">Reference proteome</keyword>
<evidence type="ECO:0000256" key="6">
    <source>
        <dbReference type="ARBA" id="ARBA00022968"/>
    </source>
</evidence>
<dbReference type="PANTHER" id="PTHR19297">
    <property type="entry name" value="GLYCOSYLTRANSFERASE 14 FAMILY MEMBER"/>
    <property type="match status" value="1"/>
</dbReference>
<keyword evidence="6" id="KW-0735">Signal-anchor</keyword>
<dbReference type="Proteomes" id="UP000318571">
    <property type="component" value="Chromosome 8"/>
</dbReference>
<feature type="non-terminal residue" evidence="12">
    <location>
        <position position="257"/>
    </location>
</feature>
<evidence type="ECO:0000256" key="10">
    <source>
        <dbReference type="ARBA" id="ARBA00038150"/>
    </source>
</evidence>
<gene>
    <name evidence="12" type="ORF">TCAL_09529</name>
</gene>
<accession>A0A553N9B7</accession>
<evidence type="ECO:0000256" key="9">
    <source>
        <dbReference type="ARBA" id="ARBA00023180"/>
    </source>
</evidence>
<name>A0A553N9B7_TIGCA</name>
<feature type="chain" id="PRO_5021804261" evidence="11">
    <location>
        <begin position="17"/>
        <end position="257"/>
    </location>
</feature>
<evidence type="ECO:0000256" key="7">
    <source>
        <dbReference type="ARBA" id="ARBA00022989"/>
    </source>
</evidence>
<dbReference type="GO" id="GO:0008375">
    <property type="term" value="F:acetylglucosaminyltransferase activity"/>
    <property type="evidence" value="ECO:0007669"/>
    <property type="project" value="TreeGrafter"/>
</dbReference>
<comment type="caution">
    <text evidence="12">The sequence shown here is derived from an EMBL/GenBank/DDBJ whole genome shotgun (WGS) entry which is preliminary data.</text>
</comment>
<dbReference type="EMBL" id="VCGU01000459">
    <property type="protein sequence ID" value="TRY62038.1"/>
    <property type="molecule type" value="Genomic_DNA"/>
</dbReference>
<keyword evidence="4" id="KW-0808">Transferase</keyword>
<comment type="pathway">
    <text evidence="2">Protein modification; protein glycosylation.</text>
</comment>
<evidence type="ECO:0000256" key="1">
    <source>
        <dbReference type="ARBA" id="ARBA00004606"/>
    </source>
</evidence>
<evidence type="ECO:0000256" key="8">
    <source>
        <dbReference type="ARBA" id="ARBA00023136"/>
    </source>
</evidence>
<feature type="non-terminal residue" evidence="12">
    <location>
        <position position="1"/>
    </location>
</feature>
<evidence type="ECO:0000313" key="13">
    <source>
        <dbReference type="Proteomes" id="UP000318571"/>
    </source>
</evidence>
<keyword evidence="11" id="KW-0732">Signal</keyword>
<evidence type="ECO:0000256" key="3">
    <source>
        <dbReference type="ARBA" id="ARBA00022676"/>
    </source>
</evidence>
<proteinExistence type="inferred from homology"/>
<keyword evidence="7" id="KW-1133">Transmembrane helix</keyword>
<evidence type="ECO:0000256" key="2">
    <source>
        <dbReference type="ARBA" id="ARBA00004922"/>
    </source>
</evidence>
<comment type="similarity">
    <text evidence="10">Belongs to the glycosyltransferase 14 family.</text>
</comment>